<evidence type="ECO:0000259" key="3">
    <source>
        <dbReference type="PROSITE" id="PS51123"/>
    </source>
</evidence>
<dbReference type="InterPro" id="IPR036737">
    <property type="entry name" value="OmpA-like_sf"/>
</dbReference>
<evidence type="ECO:0000256" key="2">
    <source>
        <dbReference type="SAM" id="Phobius"/>
    </source>
</evidence>
<reference evidence="4" key="1">
    <citation type="journal article" date="2020" name="mSystems">
        <title>Genome- and Community-Level Interaction Insights into Carbon Utilization and Element Cycling Functions of Hydrothermarchaeota in Hydrothermal Sediment.</title>
        <authorList>
            <person name="Zhou Z."/>
            <person name="Liu Y."/>
            <person name="Xu W."/>
            <person name="Pan J."/>
            <person name="Luo Z.H."/>
            <person name="Li M."/>
        </authorList>
    </citation>
    <scope>NUCLEOTIDE SEQUENCE [LARGE SCALE GENOMIC DNA]</scope>
    <source>
        <strain evidence="4">SpSt-902</strain>
    </source>
</reference>
<keyword evidence="2" id="KW-1133">Transmembrane helix</keyword>
<keyword evidence="2" id="KW-0812">Transmembrane</keyword>
<dbReference type="PROSITE" id="PS51123">
    <property type="entry name" value="OMPA_2"/>
    <property type="match status" value="1"/>
</dbReference>
<organism evidence="4">
    <name type="scientific">Leptospirillum ferriphilum</name>
    <dbReference type="NCBI Taxonomy" id="178606"/>
    <lineage>
        <taxon>Bacteria</taxon>
        <taxon>Pseudomonadati</taxon>
        <taxon>Nitrospirota</taxon>
        <taxon>Nitrospiria</taxon>
        <taxon>Nitrospirales</taxon>
        <taxon>Nitrospiraceae</taxon>
        <taxon>Leptospirillum</taxon>
    </lineage>
</organism>
<dbReference type="InterPro" id="IPR006665">
    <property type="entry name" value="OmpA-like"/>
</dbReference>
<protein>
    <submittedName>
        <fullName evidence="4">OmpA family protein</fullName>
    </submittedName>
</protein>
<gene>
    <name evidence="4" type="ORF">ENX03_02480</name>
</gene>
<feature type="domain" description="OmpA-like" evidence="3">
    <location>
        <begin position="84"/>
        <end position="226"/>
    </location>
</feature>
<accession>A0A7C3QVQ0</accession>
<dbReference type="GO" id="GO:0016020">
    <property type="term" value="C:membrane"/>
    <property type="evidence" value="ECO:0007669"/>
    <property type="project" value="UniProtKB-UniRule"/>
</dbReference>
<name>A0A7C3QVQ0_9BACT</name>
<evidence type="ECO:0000256" key="1">
    <source>
        <dbReference type="PROSITE-ProRule" id="PRU00473"/>
    </source>
</evidence>
<proteinExistence type="predicted"/>
<feature type="transmembrane region" description="Helical" evidence="2">
    <location>
        <begin position="20"/>
        <end position="40"/>
    </location>
</feature>
<dbReference type="Gene3D" id="3.30.1330.60">
    <property type="entry name" value="OmpA-like domain"/>
    <property type="match status" value="1"/>
</dbReference>
<dbReference type="EMBL" id="DTMM01000052">
    <property type="protein sequence ID" value="HFT92808.1"/>
    <property type="molecule type" value="Genomic_DNA"/>
</dbReference>
<comment type="caution">
    <text evidence="4">The sequence shown here is derived from an EMBL/GenBank/DDBJ whole genome shotgun (WGS) entry which is preliminary data.</text>
</comment>
<dbReference type="SUPFAM" id="SSF103088">
    <property type="entry name" value="OmpA-like"/>
    <property type="match status" value="1"/>
</dbReference>
<sequence>MFRKGIGRGQDLREDHWIPLSDLMTGLMMIFLLVAVSYMSSVELTNYRIRQIAVRYDEVHNSLYRDLQREFQKDLPRWGAELHRDLSIRFREPDVLFDTGSDVLKPRFRSILEDFFPRYIAILSSKKYRKSISEIRIEGHTSSFWNKDITGSSDQAYFNNMALSQARTRSTLAYVLGLPAVSREKAWLKAELTANGLSSSHLIFGRKGLEDSAASQRVEFRVRTDAASRIARIIEVSR</sequence>
<keyword evidence="1 2" id="KW-0472">Membrane</keyword>
<dbReference type="AlphaFoldDB" id="A0A7C3QVQ0"/>
<evidence type="ECO:0000313" key="4">
    <source>
        <dbReference type="EMBL" id="HFT92808.1"/>
    </source>
</evidence>